<dbReference type="Proteomes" id="UP000330807">
    <property type="component" value="Unassembled WGS sequence"/>
</dbReference>
<evidence type="ECO:0000256" key="1">
    <source>
        <dbReference type="SAM" id="Phobius"/>
    </source>
</evidence>
<dbReference type="RefSeq" id="WP_156063389.1">
    <property type="nucleotide sequence ID" value="NZ_CABWIH010000034.1"/>
</dbReference>
<proteinExistence type="predicted"/>
<keyword evidence="1" id="KW-0812">Transmembrane</keyword>
<keyword evidence="1" id="KW-0472">Membrane</keyword>
<feature type="transmembrane region" description="Helical" evidence="1">
    <location>
        <begin position="21"/>
        <end position="43"/>
    </location>
</feature>
<dbReference type="EMBL" id="CABWIH010000034">
    <property type="protein sequence ID" value="VWL95072.1"/>
    <property type="molecule type" value="Genomic_DNA"/>
</dbReference>
<feature type="transmembrane region" description="Helical" evidence="1">
    <location>
        <begin position="55"/>
        <end position="76"/>
    </location>
</feature>
<feature type="transmembrane region" description="Helical" evidence="1">
    <location>
        <begin position="176"/>
        <end position="196"/>
    </location>
</feature>
<accession>A0A5K1J0C3</accession>
<organism evidence="2 3">
    <name type="scientific">Collinsella aerofaciens</name>
    <dbReference type="NCBI Taxonomy" id="74426"/>
    <lineage>
        <taxon>Bacteria</taxon>
        <taxon>Bacillati</taxon>
        <taxon>Actinomycetota</taxon>
        <taxon>Coriobacteriia</taxon>
        <taxon>Coriobacteriales</taxon>
        <taxon>Coriobacteriaceae</taxon>
        <taxon>Collinsella</taxon>
    </lineage>
</organism>
<evidence type="ECO:0000313" key="2">
    <source>
        <dbReference type="EMBL" id="VWL95072.1"/>
    </source>
</evidence>
<evidence type="ECO:0000313" key="3">
    <source>
        <dbReference type="Proteomes" id="UP000330807"/>
    </source>
</evidence>
<name>A0A5K1J0C3_9ACTN</name>
<sequence>MQQLTEQEKKRIQRYCTYPKIAATALVMSFVACLLMLPLQMINDIAFHQKEFQPAGIYTAIALTVIELVIFCYCALAPRFGMQGRQWKELQSRLAVAQTNQDRSAEVAGVLATQAAGRLLKNSDNDLARNLGGAAEVAGAVGAVATAADVLAETSSNAEAMANAYGVTIPSVKKQAIALAVVPAIVLLGVYIPQFVQGNNELQVRKAAAAEQLAIAQDALEPVCERVAADDPYESYHDYGYRIIGYLRDNDLGAQAAYVYLSFDADGMLTDVDYTSQIDPEASLADNLARAEQDIATLCAPLNGLDISVATPGLLTPCSLSDEFKQAFLAGSLYEEISIKTEDESIRSYYTFDTEPKEEFDEYTHPEIRLMLSAKKH</sequence>
<protein>
    <submittedName>
        <fullName evidence="2">Uncharacterized protein</fullName>
    </submittedName>
</protein>
<keyword evidence="1" id="KW-1133">Transmembrane helix</keyword>
<reference evidence="2 3" key="1">
    <citation type="submission" date="2019-10" db="EMBL/GenBank/DDBJ databases">
        <authorList>
            <person name="Wolf R A."/>
        </authorList>
    </citation>
    <scope>NUCLEOTIDE SEQUENCE [LARGE SCALE GENOMIC DNA]</scope>
    <source>
        <strain evidence="2">Collinsella_aerofaciens_AK_138A</strain>
    </source>
</reference>
<dbReference type="AlphaFoldDB" id="A0A5K1J0C3"/>
<gene>
    <name evidence="2" type="ORF">LMKDKBCB_01778</name>
</gene>